<evidence type="ECO:0000313" key="1">
    <source>
        <dbReference type="EMBL" id="OSS42489.1"/>
    </source>
</evidence>
<dbReference type="AlphaFoldDB" id="A0A1X4XY80"/>
<sequence>MWLSPIVFSFTGKNKTKALTVDYFVQSGEYYAKIFVTQSGFYALPTAEKKAILNLEELSVFHKMLNYVVFANTTNYYDAIKPVNKSLVNEVAIKVDKPKDDSYFVYTIRLKFSNLLECSNCSQNDKESAYYSLARIDLLKLIVHLERDLAFITTAKAIQYAKSLEEPK</sequence>
<proteinExistence type="predicted"/>
<dbReference type="STRING" id="1562698.DESAMIL20_673"/>
<evidence type="ECO:0000313" key="2">
    <source>
        <dbReference type="Proteomes" id="UP000194141"/>
    </source>
</evidence>
<organism evidence="1 2">
    <name type="scientific">Desulfurella amilsii</name>
    <dbReference type="NCBI Taxonomy" id="1562698"/>
    <lineage>
        <taxon>Bacteria</taxon>
        <taxon>Pseudomonadati</taxon>
        <taxon>Campylobacterota</taxon>
        <taxon>Desulfurellia</taxon>
        <taxon>Desulfurellales</taxon>
        <taxon>Desulfurellaceae</taxon>
        <taxon>Desulfurella</taxon>
    </lineage>
</organism>
<keyword evidence="2" id="KW-1185">Reference proteome</keyword>
<reference evidence="1 2" key="1">
    <citation type="journal article" date="2017" name="Front. Microbiol.">
        <title>Genome Sequence of Desulfurella amilsii Strain TR1 and Comparative Genomics of Desulfurellaceae Family.</title>
        <authorList>
            <person name="Florentino A.P."/>
            <person name="Stams A.J."/>
            <person name="Sanchez-Andrea I."/>
        </authorList>
    </citation>
    <scope>NUCLEOTIDE SEQUENCE [LARGE SCALE GENOMIC DNA]</scope>
    <source>
        <strain evidence="1 2">TR1</strain>
    </source>
</reference>
<name>A0A1X4XY80_9BACT</name>
<dbReference type="EMBL" id="MDSU01000016">
    <property type="protein sequence ID" value="OSS42489.1"/>
    <property type="molecule type" value="Genomic_DNA"/>
</dbReference>
<dbReference type="RefSeq" id="WP_086033405.1">
    <property type="nucleotide sequence ID" value="NZ_MDSU01000016.1"/>
</dbReference>
<gene>
    <name evidence="1" type="ORF">DESAMIL20_673</name>
</gene>
<protein>
    <submittedName>
        <fullName evidence="1">Uncharacterized protein</fullName>
    </submittedName>
</protein>
<comment type="caution">
    <text evidence="1">The sequence shown here is derived from an EMBL/GenBank/DDBJ whole genome shotgun (WGS) entry which is preliminary data.</text>
</comment>
<dbReference type="Proteomes" id="UP000194141">
    <property type="component" value="Unassembled WGS sequence"/>
</dbReference>
<accession>A0A1X4XY80</accession>